<feature type="domain" description="Serine aminopeptidase S33" evidence="2">
    <location>
        <begin position="47"/>
        <end position="288"/>
    </location>
</feature>
<dbReference type="InterPro" id="IPR022742">
    <property type="entry name" value="Hydrolase_4"/>
</dbReference>
<accession>A0A9W8LUA1</accession>
<sequence>MTTNQPASSNAESTTKATVDGVEEETSWMEHGNRQFYTHLFKSTQQPPLATLTLVHGLGEHIDRYEDMARVFARSGIQVLGFDQRGFGKTGRRCGRLGDNEGIDTVSSDIGFITGKVRQEGVPHFILGHSMGGLNALNYSMYCNQDNHVKGVIASAPALLPGRPLMPPSFVVSLLHVVARFVPSIQKSTNITTDMLTSNQAELDRFNASVENIGHCTLGTLAAILKRGPQVIANASKFNTPVFLVHATGDKATDYEGTRQFYNNLPDSLDKKYEEFVNEYHELHFEEDVGPALVDSYKQWILERLK</sequence>
<dbReference type="SUPFAM" id="SSF53474">
    <property type="entry name" value="alpha/beta-Hydrolases"/>
    <property type="match status" value="1"/>
</dbReference>
<dbReference type="Pfam" id="PF12146">
    <property type="entry name" value="Hydrolase_4"/>
    <property type="match status" value="1"/>
</dbReference>
<gene>
    <name evidence="3" type="ORF">H4R20_002838</name>
</gene>
<evidence type="ECO:0000313" key="3">
    <source>
        <dbReference type="EMBL" id="KAJ2803565.1"/>
    </source>
</evidence>
<dbReference type="AlphaFoldDB" id="A0A9W8LUA1"/>
<feature type="compositionally biased region" description="Polar residues" evidence="1">
    <location>
        <begin position="1"/>
        <end position="17"/>
    </location>
</feature>
<evidence type="ECO:0000259" key="2">
    <source>
        <dbReference type="Pfam" id="PF12146"/>
    </source>
</evidence>
<dbReference type="InterPro" id="IPR051044">
    <property type="entry name" value="MAG_DAG_Lipase"/>
</dbReference>
<keyword evidence="4" id="KW-1185">Reference proteome</keyword>
<evidence type="ECO:0000256" key="1">
    <source>
        <dbReference type="SAM" id="MobiDB-lite"/>
    </source>
</evidence>
<name>A0A9W8LUA1_9FUNG</name>
<comment type="caution">
    <text evidence="3">The sequence shown here is derived from an EMBL/GenBank/DDBJ whole genome shotgun (WGS) entry which is preliminary data.</text>
</comment>
<feature type="region of interest" description="Disordered" evidence="1">
    <location>
        <begin position="1"/>
        <end position="23"/>
    </location>
</feature>
<dbReference type="OrthoDB" id="10249433at2759"/>
<dbReference type="InterPro" id="IPR029058">
    <property type="entry name" value="AB_hydrolase_fold"/>
</dbReference>
<dbReference type="Proteomes" id="UP001140094">
    <property type="component" value="Unassembled WGS sequence"/>
</dbReference>
<reference evidence="3" key="1">
    <citation type="submission" date="2022-07" db="EMBL/GenBank/DDBJ databases">
        <title>Phylogenomic reconstructions and comparative analyses of Kickxellomycotina fungi.</title>
        <authorList>
            <person name="Reynolds N.K."/>
            <person name="Stajich J.E."/>
            <person name="Barry K."/>
            <person name="Grigoriev I.V."/>
            <person name="Crous P."/>
            <person name="Smith M.E."/>
        </authorList>
    </citation>
    <scope>NUCLEOTIDE SEQUENCE</scope>
    <source>
        <strain evidence="3">NRRL 1565</strain>
    </source>
</reference>
<proteinExistence type="predicted"/>
<evidence type="ECO:0000313" key="4">
    <source>
        <dbReference type="Proteomes" id="UP001140094"/>
    </source>
</evidence>
<dbReference type="EMBL" id="JANBUO010000509">
    <property type="protein sequence ID" value="KAJ2803565.1"/>
    <property type="molecule type" value="Genomic_DNA"/>
</dbReference>
<protein>
    <recommendedName>
        <fullName evidence="2">Serine aminopeptidase S33 domain-containing protein</fullName>
    </recommendedName>
</protein>
<dbReference type="PANTHER" id="PTHR11614">
    <property type="entry name" value="PHOSPHOLIPASE-RELATED"/>
    <property type="match status" value="1"/>
</dbReference>
<dbReference type="Gene3D" id="3.40.50.1820">
    <property type="entry name" value="alpha/beta hydrolase"/>
    <property type="match status" value="1"/>
</dbReference>
<organism evidence="3 4">
    <name type="scientific">Coemansia guatemalensis</name>
    <dbReference type="NCBI Taxonomy" id="2761395"/>
    <lineage>
        <taxon>Eukaryota</taxon>
        <taxon>Fungi</taxon>
        <taxon>Fungi incertae sedis</taxon>
        <taxon>Zoopagomycota</taxon>
        <taxon>Kickxellomycotina</taxon>
        <taxon>Kickxellomycetes</taxon>
        <taxon>Kickxellales</taxon>
        <taxon>Kickxellaceae</taxon>
        <taxon>Coemansia</taxon>
    </lineage>
</organism>